<proteinExistence type="predicted"/>
<dbReference type="SUPFAM" id="SSF53649">
    <property type="entry name" value="Alkaline phosphatase-like"/>
    <property type="match status" value="1"/>
</dbReference>
<protein>
    <submittedName>
        <fullName evidence="4">Arylsulfatase</fullName>
    </submittedName>
</protein>
<name>A0A6C2U5D8_PONDE</name>
<organism evidence="4 5">
    <name type="scientific">Pontiella desulfatans</name>
    <dbReference type="NCBI Taxonomy" id="2750659"/>
    <lineage>
        <taxon>Bacteria</taxon>
        <taxon>Pseudomonadati</taxon>
        <taxon>Kiritimatiellota</taxon>
        <taxon>Kiritimatiellia</taxon>
        <taxon>Kiritimatiellales</taxon>
        <taxon>Pontiellaceae</taxon>
        <taxon>Pontiella</taxon>
    </lineage>
</organism>
<dbReference type="InterPro" id="IPR017850">
    <property type="entry name" value="Alkaline_phosphatase_core_sf"/>
</dbReference>
<dbReference type="GO" id="GO:0046872">
    <property type="term" value="F:metal ion binding"/>
    <property type="evidence" value="ECO:0007669"/>
    <property type="project" value="UniProtKB-KW"/>
</dbReference>
<sequence length="521" mass="59568">MIMEIKRPNLLFIMTDQHRFDALGANGNDVVQTSNLDALALSGANVQGYFTNAPVCVPSRCTLFTGRYPHSHCIRENYNFLEAGREIHLFRVLKQAGYKIGYCGKNHLLDAQEFENFDYTGYMDDSPRATAETTLHEKYIANSEALGVPFGKHKIWRTGLVHDEPKDASRAWLTAQAGAEFLKQQDGQDPFALCVSFKDPHVPHMALREYYDCIDQKQIKLYPSETDDERALKARRWAIKRAAFHAEEATAKDIRHYIAVYYAMIGWVDTQIGELLETLREQGLEQNTLIVFTSDHGDFNFEHGLAKKDLVLVDSLLRVPLMVSWPGRIQPKTLNETFVEEVDIMPTLLELLEIETPVGVQGTSFAPLLRGETAMHKDAVFAEACPPYLYNKYPDYEAFAAAHGGRDYAPFNVPGDFNKSIREKDFRYTWYGTGEEELYDHRTDPHELNNLADDPAYADEKNRLKLRLLEWNALTEDPLDPNLRRDLQEQYSNWNPLPIQPGHHYSPLGKETIHMKLAKPV</sequence>
<keyword evidence="5" id="KW-1185">Reference proteome</keyword>
<dbReference type="Gene3D" id="3.40.720.10">
    <property type="entry name" value="Alkaline Phosphatase, subunit A"/>
    <property type="match status" value="1"/>
</dbReference>
<dbReference type="GO" id="GO:0008484">
    <property type="term" value="F:sulfuric ester hydrolase activity"/>
    <property type="evidence" value="ECO:0007669"/>
    <property type="project" value="TreeGrafter"/>
</dbReference>
<keyword evidence="2" id="KW-0378">Hydrolase</keyword>
<dbReference type="PANTHER" id="PTHR45953:SF1">
    <property type="entry name" value="IDURONATE 2-SULFATASE"/>
    <property type="match status" value="1"/>
</dbReference>
<evidence type="ECO:0000256" key="1">
    <source>
        <dbReference type="ARBA" id="ARBA00022723"/>
    </source>
</evidence>
<gene>
    <name evidence="4" type="ORF">PDESU_03673</name>
</gene>
<dbReference type="RefSeq" id="WP_136080694.1">
    <property type="nucleotide sequence ID" value="NZ_CAAHFG010000002.1"/>
</dbReference>
<dbReference type="Pfam" id="PF00884">
    <property type="entry name" value="Sulfatase"/>
    <property type="match status" value="1"/>
</dbReference>
<accession>A0A6C2U5D8</accession>
<keyword evidence="1" id="KW-0479">Metal-binding</keyword>
<dbReference type="InterPro" id="IPR000917">
    <property type="entry name" value="Sulfatase_N"/>
</dbReference>
<dbReference type="Proteomes" id="UP000366872">
    <property type="component" value="Unassembled WGS sequence"/>
</dbReference>
<evidence type="ECO:0000313" key="5">
    <source>
        <dbReference type="Proteomes" id="UP000366872"/>
    </source>
</evidence>
<feature type="domain" description="Sulfatase N-terminal" evidence="3">
    <location>
        <begin position="8"/>
        <end position="353"/>
    </location>
</feature>
<dbReference type="EMBL" id="CAAHFG010000002">
    <property type="protein sequence ID" value="VGO15093.1"/>
    <property type="molecule type" value="Genomic_DNA"/>
</dbReference>
<dbReference type="AlphaFoldDB" id="A0A6C2U5D8"/>
<evidence type="ECO:0000313" key="4">
    <source>
        <dbReference type="EMBL" id="VGO15093.1"/>
    </source>
</evidence>
<evidence type="ECO:0000259" key="3">
    <source>
        <dbReference type="Pfam" id="PF00884"/>
    </source>
</evidence>
<dbReference type="PANTHER" id="PTHR45953">
    <property type="entry name" value="IDURONATE 2-SULFATASE"/>
    <property type="match status" value="1"/>
</dbReference>
<dbReference type="GO" id="GO:0005737">
    <property type="term" value="C:cytoplasm"/>
    <property type="evidence" value="ECO:0007669"/>
    <property type="project" value="TreeGrafter"/>
</dbReference>
<evidence type="ECO:0000256" key="2">
    <source>
        <dbReference type="ARBA" id="ARBA00022801"/>
    </source>
</evidence>
<reference evidence="4 5" key="1">
    <citation type="submission" date="2019-04" db="EMBL/GenBank/DDBJ databases">
        <authorList>
            <person name="Van Vliet M D."/>
        </authorList>
    </citation>
    <scope>NUCLEOTIDE SEQUENCE [LARGE SCALE GENOMIC DNA]</scope>
    <source>
        <strain evidence="4 5">F1</strain>
    </source>
</reference>